<keyword evidence="4" id="KW-1185">Reference proteome</keyword>
<dbReference type="EMBL" id="AUWU02000005">
    <property type="protein sequence ID" value="KAH0572812.1"/>
    <property type="molecule type" value="Genomic_DNA"/>
</dbReference>
<protein>
    <recommendedName>
        <fullName evidence="5">Transmembrane protein</fullName>
    </recommendedName>
</protein>
<dbReference type="AlphaFoldDB" id="V6LG18"/>
<evidence type="ECO:0000256" key="1">
    <source>
        <dbReference type="SAM" id="Phobius"/>
    </source>
</evidence>
<proteinExistence type="predicted"/>
<dbReference type="VEuPathDB" id="GiardiaDB:SS50377_24926"/>
<gene>
    <name evidence="2" type="ORF">SS50377_16821</name>
    <name evidence="3" type="ORF">SS50377_24926</name>
</gene>
<dbReference type="Proteomes" id="UP000018208">
    <property type="component" value="Unassembled WGS sequence"/>
</dbReference>
<evidence type="ECO:0000313" key="2">
    <source>
        <dbReference type="EMBL" id="EST43457.1"/>
    </source>
</evidence>
<accession>V6LG18</accession>
<feature type="transmembrane region" description="Helical" evidence="1">
    <location>
        <begin position="509"/>
        <end position="534"/>
    </location>
</feature>
<evidence type="ECO:0000313" key="4">
    <source>
        <dbReference type="Proteomes" id="UP000018208"/>
    </source>
</evidence>
<evidence type="ECO:0008006" key="5">
    <source>
        <dbReference type="Google" id="ProtNLM"/>
    </source>
</evidence>
<dbReference type="EMBL" id="KI546136">
    <property type="protein sequence ID" value="EST43457.1"/>
    <property type="molecule type" value="Genomic_DNA"/>
</dbReference>
<keyword evidence="1" id="KW-0812">Transmembrane</keyword>
<evidence type="ECO:0000313" key="3">
    <source>
        <dbReference type="EMBL" id="KAH0572812.1"/>
    </source>
</evidence>
<reference evidence="2 3" key="1">
    <citation type="journal article" date="2014" name="PLoS Genet.">
        <title>The Genome of Spironucleus salmonicida Highlights a Fish Pathogen Adapted to Fluctuating Environments.</title>
        <authorList>
            <person name="Xu F."/>
            <person name="Jerlstrom-Hultqvist J."/>
            <person name="Einarsson E."/>
            <person name="Astvaldsson A."/>
            <person name="Svard S.G."/>
            <person name="Andersson J.O."/>
        </authorList>
    </citation>
    <scope>NUCLEOTIDE SEQUENCE</scope>
    <source>
        <strain evidence="3">ATCC 50377</strain>
    </source>
</reference>
<keyword evidence="1" id="KW-0472">Membrane</keyword>
<sequence length="557" mass="65144">MLSVLSILSMPINSKSQIFNCYDQRTSLEISQKQRKFCVFLSRMTYAPSDCNFEKGVQFQFRSDTLSYQLNETLNNFDSNLTKQVCFFCNSTLDINACQKIELTTLAYMTIQNMHQFSLIPIGLIIRENTNYSACYSHSDKLQTKMSSLVRFDTNYVCFQSVNTGFCQQVDEKENIESAILTVQFQNNKTMVFKTKNQPFKFERISSDGINLHQLCFQADNIFKTIYDNIFLSAQVRYSYSLQDIITPVYDTSFYLFVEKWYSAYQNITVKFLFSVVEVSLSSILEQTDLDQFNQQLVDEKIDKVQARLLIYPRGGQHQDQILTFEYEIENFQFFHRIQTLYSCQISQIDNSLCLQSLKVLFDTPLSEMYITQEIYLMSSNKVVHLITQPSTRVIISCIGNIQLVMYDQFQINFEINPQKASCPNIPGFNAILELRVHFKNQSQITLMKSQQYYDFNIKSMILKCEPDCLMYISMCQQENIFFHIFQEDGTIFDILNIQQKYNDNYNDIYFYGFIIIGISVTLSLIYGIYVIFFSQNIKPNTKKSKKIPVVNDIDEL</sequence>
<keyword evidence="1" id="KW-1133">Transmembrane helix</keyword>
<name>V6LG18_9EUKA</name>
<reference evidence="3" key="2">
    <citation type="submission" date="2020-12" db="EMBL/GenBank/DDBJ databases">
        <title>New Spironucleus salmonicida genome in near-complete chromosomes.</title>
        <authorList>
            <person name="Xu F."/>
            <person name="Kurt Z."/>
            <person name="Jimenez-Gonzalez A."/>
            <person name="Astvaldsson A."/>
            <person name="Andersson J.O."/>
            <person name="Svard S.G."/>
        </authorList>
    </citation>
    <scope>NUCLEOTIDE SEQUENCE</scope>
    <source>
        <strain evidence="3">ATCC 50377</strain>
    </source>
</reference>
<organism evidence="2">
    <name type="scientific">Spironucleus salmonicida</name>
    <dbReference type="NCBI Taxonomy" id="348837"/>
    <lineage>
        <taxon>Eukaryota</taxon>
        <taxon>Metamonada</taxon>
        <taxon>Diplomonadida</taxon>
        <taxon>Hexamitidae</taxon>
        <taxon>Hexamitinae</taxon>
        <taxon>Spironucleus</taxon>
    </lineage>
</organism>